<proteinExistence type="predicted"/>
<accession>L0NCT3</accession>
<sequence>MDACDYFSVACGRVSWNRHEKVFMSKLDRLIQEFRQCRGPFPYKELVRLLVGLGYTERATGGGSRRRFMNSVTGHIIRLHEPHPGTEVKFYVVKDVRNSLIEQGLI</sequence>
<name>L0NCT3_9HYPH</name>
<reference evidence="1 2" key="1">
    <citation type="journal article" date="2013" name="Genome Biol. Evol.">
        <title>Life in an arsenic-containing gold mine: genome and physiology of the autotrophic arsenite-oxidizing bacterium rhizobium sp. NT-26.</title>
        <authorList>
            <person name="Andres J."/>
            <person name="Arsene-Ploetze F."/>
            <person name="Barbe V."/>
            <person name="Brochier-Armanet C."/>
            <person name="Cleiss-Arnold J."/>
            <person name="Coppee J.Y."/>
            <person name="Dillies M.A."/>
            <person name="Geist"/>
            <person name="L"/>
            <person name="Joublin A."/>
            <person name="Koechler S."/>
            <person name="Lassalle F."/>
            <person name="Marchal M."/>
            <person name="Medigue C."/>
            <person name="Muller D."/>
            <person name="Nesme X."/>
            <person name="Plewniak F."/>
            <person name="Proux C."/>
            <person name="Ramirez-Bahena M.H."/>
            <person name="Schenowitz C."/>
            <person name="Sismeiro O."/>
            <person name="Vallenet D."/>
            <person name="Santini J.M."/>
            <person name="Bertin P.N."/>
        </authorList>
    </citation>
    <scope>NUCLEOTIDE SEQUENCE [LARGE SCALE GENOMIC DNA]</scope>
    <source>
        <strain evidence="1 2">NT-26</strain>
    </source>
</reference>
<evidence type="ECO:0000313" key="1">
    <source>
        <dbReference type="EMBL" id="CCF18616.1"/>
    </source>
</evidence>
<dbReference type="KEGG" id="rht:NT26_0892"/>
<dbReference type="GO" id="GO:0003729">
    <property type="term" value="F:mRNA binding"/>
    <property type="evidence" value="ECO:0007669"/>
    <property type="project" value="InterPro"/>
</dbReference>
<dbReference type="Proteomes" id="UP000010792">
    <property type="component" value="Chromosome"/>
</dbReference>
<dbReference type="STRING" id="1125847.NT26_0892"/>
<dbReference type="AlphaFoldDB" id="L0NCT3"/>
<keyword evidence="2" id="KW-1185">Reference proteome</keyword>
<dbReference type="EMBL" id="FO082820">
    <property type="protein sequence ID" value="CCF18616.1"/>
    <property type="molecule type" value="Genomic_DNA"/>
</dbReference>
<protein>
    <submittedName>
        <fullName evidence="1">HicA-related protein</fullName>
    </submittedName>
</protein>
<dbReference type="InterPro" id="IPR012933">
    <property type="entry name" value="HicA_mRNA_interferase"/>
</dbReference>
<gene>
    <name evidence="1" type="ORF">NT26_0892</name>
</gene>
<dbReference type="Pfam" id="PF07927">
    <property type="entry name" value="HicA_toxin"/>
    <property type="match status" value="1"/>
</dbReference>
<evidence type="ECO:0000313" key="2">
    <source>
        <dbReference type="Proteomes" id="UP000010792"/>
    </source>
</evidence>
<organism evidence="1 2">
    <name type="scientific">Pseudorhizobium banfieldiae</name>
    <dbReference type="NCBI Taxonomy" id="1125847"/>
    <lineage>
        <taxon>Bacteria</taxon>
        <taxon>Pseudomonadati</taxon>
        <taxon>Pseudomonadota</taxon>
        <taxon>Alphaproteobacteria</taxon>
        <taxon>Hyphomicrobiales</taxon>
        <taxon>Rhizobiaceae</taxon>
        <taxon>Rhizobium/Agrobacterium group</taxon>
        <taxon>Pseudorhizobium</taxon>
    </lineage>
</organism>